<gene>
    <name evidence="2" type="ORF">UU65_C0007G0010</name>
</gene>
<dbReference type="InterPro" id="IPR003961">
    <property type="entry name" value="FN3_dom"/>
</dbReference>
<feature type="domain" description="Fibronectin type-III" evidence="1">
    <location>
        <begin position="1735"/>
        <end position="1825"/>
    </location>
</feature>
<dbReference type="SMART" id="SM00060">
    <property type="entry name" value="FN3"/>
    <property type="match status" value="11"/>
</dbReference>
<protein>
    <submittedName>
        <fullName evidence="2">Cytochrome C family protein</fullName>
    </submittedName>
</protein>
<dbReference type="Gene3D" id="2.60.40.10">
    <property type="entry name" value="Immunoglobulins"/>
    <property type="match status" value="5"/>
</dbReference>
<dbReference type="GO" id="GO:0046872">
    <property type="term" value="F:metal ion binding"/>
    <property type="evidence" value="ECO:0007669"/>
    <property type="project" value="InterPro"/>
</dbReference>
<evidence type="ECO:0000259" key="1">
    <source>
        <dbReference type="PROSITE" id="PS50853"/>
    </source>
</evidence>
<accession>A0A0G0W6M6</accession>
<dbReference type="InterPro" id="IPR015914">
    <property type="entry name" value="PAPs_N"/>
</dbReference>
<dbReference type="InterPro" id="IPR036116">
    <property type="entry name" value="FN3_sf"/>
</dbReference>
<dbReference type="Gene3D" id="2.60.40.380">
    <property type="entry name" value="Purple acid phosphatase-like, N-terminal"/>
    <property type="match status" value="2"/>
</dbReference>
<dbReference type="InterPro" id="IPR013783">
    <property type="entry name" value="Ig-like_fold"/>
</dbReference>
<dbReference type="Proteomes" id="UP000033869">
    <property type="component" value="Unassembled WGS sequence"/>
</dbReference>
<dbReference type="InterPro" id="IPR050713">
    <property type="entry name" value="RTP_Phos/Ushers"/>
</dbReference>
<evidence type="ECO:0000313" key="2">
    <source>
        <dbReference type="EMBL" id="KKS08614.1"/>
    </source>
</evidence>
<dbReference type="GO" id="GO:0003993">
    <property type="term" value="F:acid phosphatase activity"/>
    <property type="evidence" value="ECO:0007669"/>
    <property type="project" value="InterPro"/>
</dbReference>
<sequence length="2046" mass="221386">THPWYVTAYDKAGNTPTSTLLSLFNVQVDTNAPLAPTNIHANPQANENWKSTTTYTFTWDSPSNPGDVAPISDYCWKINSSGFTCLGSNAVTTGAQVLLGLNQGTNTFYVYAKDEAGNFNTGVTGSVAFQFDSLDPTSAVNMANTYYGPVANPTNLALLGTASDDKSSGVGSYSDLLKTEIKIQRADTKWYNFTAGSWDLGESADTLNNGGSGETWSYSLPISKLLSGVSYTVYSKATDNAAPANVQDAFAQDVFAWDDAAPTSLVSAFSGSYYSLPSKPASVTGTNSDTGGSNTSIVKIRIRDDQNSYWTGSGWGALTDLSATNTGTSFSTWSYDLSAVTWQQGKTYNFGVYGVDGVNNTETYHEDRSFIYDNTQAVISLTPADTFQDNTAITVNKAMADAESGIVTCLLEKKTGDLVSGATQNWGAYAQVDTTCDNSYSTTGLTAKAYKFKLTVTNGSGITNSTESGGIKIDTTAPMVDSFSYSDGFNTTGNFTVTKTESDPQSGIKAVELLEYFAPLNDNAVGEWSLANTITAGGNYSKTGAPSGAYKYEYRVQNNSNIWSNLSTSANIVKVDTALPAEVGSMAALGTDSTTIKVTWNLPVETHSGVSQFVIERTAKLDTYNANTDPTTYTYSALSKTINVSALPADVTYSAGTYAFMDTASGMTDQSWYAYRMKTIDRAGNDSGYIYDGTPTSADNYKAGKTNTPPAVSNLVLTPNGNLTPPQTINISFDVTDPDYLDVYNDLDSFFNPTGGLIQVRVLSGQGTEVMGWTNASRSPITDGYSAVSSYSFPSGAPYGTYTVAVKAVDSVGVYPRQSGTSTATFTYQPEPVTNIAAIGTDQNSAVNLTWTAPRTNSVDSAVTGIEKYVVERKIDADGESYGNAVDVLANSANHQGSGNYLLNDQGLTVLQYYKYRVKTVDVSGNSSGWVETSNSVTVPDTSAPSSVDDLIVSSVGSNGTSVNLSWTVPADNSDSATEPTIQSLKGVQQFKVYRRTADTNFVSGDLVKTITKGTDPEFSVLSTVGSPITLVDTGLTEATAYYYLVTVLDKALPEGDAYNPNESTLTPTSNQNSATLTTLTVPKNVQTKSASSDSNGRVIVYWQALDANYNNAPLAPYDFDAYIIERQVEGEGWNASYQTITDFARNYYIDEGANISNLSLNYTYRVKVRNANGNVSEVSSQTTIRPADVGDTTKPVITFDFNNVTKTPSSITIPFTTDEAVFGVVEYGTVSNNLDQTKSTGLFATSHSIVLSNLNSDTDYFFRIKAIDGSGNTETKLNNEVPYQITTDIDNGAPTNPDAGNGYGDQQKSNQLLFGGWFNIAHPYFEWNAGTDINSAISGYYVYFGTNPNADPSLTAGILTSNEDAKRFEAGTSLTVTESLTSGQTYYLRIKTKDTSGNISATAKTLFDYKYDATLPDSKIYTPRNGDTVDSVSIAGTASDDHANINRVLVRIKRTQGQTITYWSGATGEWVDSENTWNLAAGLTNWTYSNGSLNWDMGTTYNIESKAYDNTENEQAAPDSISFTYGTVDRDAPIITFAAEALADANDTVGLEAGVTSVKIKWTTNEGADSAVLYRKEGESEYRKGNIDPKIIGQTSHEITLSGLTSDTKYFFKLRSDDASSNRAETEELNFTTVSLGISEPKVVTTSSSANITWTTNVNSSSQAEYQKQNSNIPSKIEGSSELSKDHSVVIKPLTPGRYSYKVKSIDNDNNIGESPLLYFEIPTADTNTISEPKTGKVEEKEITATSAKITWESTIATTSWIEYGTESAVYSMLSGNNDLAKSHIVELKNLTPGTLYYYRVKGADANEIEYVSPEYSFTATLKPQVSNIKTKNVSYYAATIFWETNVSTDTIMAFGKDESLGQRKGNQEVGKAHEIVLDNIEDNAQYFYQIISRDKHGNEVRSDVLNFKTPLDTRGPEINDIKIDLLPMGAEDEYAGVIISWNTDKDSSKQIEYGEGVVSGKYDFRTTEDQNASTGHTVIIRDLNPSSTYHFRIKATDKRGNQTNSQDFSFVTPTKEKSILQLIIKSLEETFSWVKNIGGLLKRS</sequence>
<dbReference type="Pfam" id="PF16656">
    <property type="entry name" value="Pur_ac_phosph_N"/>
    <property type="match status" value="1"/>
</dbReference>
<feature type="non-terminal residue" evidence="2">
    <location>
        <position position="1"/>
    </location>
</feature>
<evidence type="ECO:0000313" key="3">
    <source>
        <dbReference type="Proteomes" id="UP000033869"/>
    </source>
</evidence>
<dbReference type="SUPFAM" id="SSF49265">
    <property type="entry name" value="Fibronectin type III"/>
    <property type="match status" value="4"/>
</dbReference>
<dbReference type="EMBL" id="LCBL01000007">
    <property type="protein sequence ID" value="KKS08614.1"/>
    <property type="molecule type" value="Genomic_DNA"/>
</dbReference>
<dbReference type="InterPro" id="IPR008963">
    <property type="entry name" value="Purple_acid_Pase-like_N"/>
</dbReference>
<dbReference type="PANTHER" id="PTHR46957">
    <property type="entry name" value="CYTOKINE RECEPTOR"/>
    <property type="match status" value="1"/>
</dbReference>
<dbReference type="PROSITE" id="PS50853">
    <property type="entry name" value="FN3"/>
    <property type="match status" value="2"/>
</dbReference>
<feature type="domain" description="Fibronectin type-III" evidence="1">
    <location>
        <begin position="829"/>
        <end position="942"/>
    </location>
</feature>
<dbReference type="SUPFAM" id="SSF49363">
    <property type="entry name" value="Purple acid phosphatase, N-terminal domain"/>
    <property type="match status" value="2"/>
</dbReference>
<organism evidence="2 3">
    <name type="scientific">candidate division CPR2 bacterium GW2011_GWC1_41_48</name>
    <dbReference type="NCBI Taxonomy" id="1618344"/>
    <lineage>
        <taxon>Bacteria</taxon>
        <taxon>Bacteria division CPR2</taxon>
    </lineage>
</organism>
<comment type="caution">
    <text evidence="2">The sequence shown here is derived from an EMBL/GenBank/DDBJ whole genome shotgun (WGS) entry which is preliminary data.</text>
</comment>
<dbReference type="PANTHER" id="PTHR46957:SF3">
    <property type="entry name" value="CYTOKINE RECEPTOR"/>
    <property type="match status" value="1"/>
</dbReference>
<dbReference type="GO" id="GO:0016020">
    <property type="term" value="C:membrane"/>
    <property type="evidence" value="ECO:0007669"/>
    <property type="project" value="UniProtKB-SubCell"/>
</dbReference>
<reference evidence="2 3" key="1">
    <citation type="journal article" date="2015" name="Nature">
        <title>rRNA introns, odd ribosomes, and small enigmatic genomes across a large radiation of phyla.</title>
        <authorList>
            <person name="Brown C.T."/>
            <person name="Hug L.A."/>
            <person name="Thomas B.C."/>
            <person name="Sharon I."/>
            <person name="Castelle C.J."/>
            <person name="Singh A."/>
            <person name="Wilkins M.J."/>
            <person name="Williams K.H."/>
            <person name="Banfield J.F."/>
        </authorList>
    </citation>
    <scope>NUCLEOTIDE SEQUENCE [LARGE SCALE GENOMIC DNA]</scope>
</reference>
<proteinExistence type="predicted"/>
<name>A0A0G0W6M6_UNCC2</name>